<comment type="pathway">
    <text evidence="7">Sulfur metabolism; dibenzothiophene degradation.</text>
</comment>
<evidence type="ECO:0000256" key="13">
    <source>
        <dbReference type="ARBA" id="ARBA00049456"/>
    </source>
</evidence>
<organism evidence="17 18">
    <name type="scientific">Streptosporangium jomthongense</name>
    <dbReference type="NCBI Taxonomy" id="1193683"/>
    <lineage>
        <taxon>Bacteria</taxon>
        <taxon>Bacillati</taxon>
        <taxon>Actinomycetota</taxon>
        <taxon>Actinomycetes</taxon>
        <taxon>Streptosporangiales</taxon>
        <taxon>Streptosporangiaceae</taxon>
        <taxon>Streptosporangium</taxon>
    </lineage>
</organism>
<evidence type="ECO:0000259" key="16">
    <source>
        <dbReference type="Pfam" id="PF08028"/>
    </source>
</evidence>
<accession>A0ABV8FFW0</accession>
<comment type="catalytic activity">
    <reaction evidence="13">
        <text>dibenzothiophene + 2 FMNH2 + 2 O2 = dibenzothiophene 5,5-dioxide + 2 FMN + 2 H2O + 2 H(+)</text>
        <dbReference type="Rhea" id="RHEA:49072"/>
        <dbReference type="ChEBI" id="CHEBI:15377"/>
        <dbReference type="ChEBI" id="CHEBI:15378"/>
        <dbReference type="ChEBI" id="CHEBI:15379"/>
        <dbReference type="ChEBI" id="CHEBI:23681"/>
        <dbReference type="ChEBI" id="CHEBI:57618"/>
        <dbReference type="ChEBI" id="CHEBI:58210"/>
        <dbReference type="ChEBI" id="CHEBI:90356"/>
        <dbReference type="EC" id="1.14.14.21"/>
    </reaction>
</comment>
<dbReference type="PIRSF" id="PIRSF016578">
    <property type="entry name" value="HsaA"/>
    <property type="match status" value="1"/>
</dbReference>
<proteinExistence type="inferred from homology"/>
<name>A0ABV8FFW0_9ACTN</name>
<evidence type="ECO:0000259" key="14">
    <source>
        <dbReference type="Pfam" id="PF02770"/>
    </source>
</evidence>
<dbReference type="Pfam" id="PF08028">
    <property type="entry name" value="Acyl-CoA_dh_2"/>
    <property type="match status" value="1"/>
</dbReference>
<evidence type="ECO:0000259" key="15">
    <source>
        <dbReference type="Pfam" id="PF02771"/>
    </source>
</evidence>
<dbReference type="Gene3D" id="2.40.110.10">
    <property type="entry name" value="Butyryl-CoA Dehydrogenase, subunit A, domain 2"/>
    <property type="match status" value="1"/>
</dbReference>
<comment type="subcellular location">
    <subcellularLocation>
        <location evidence="1">Cytoplasm</location>
    </subcellularLocation>
</comment>
<keyword evidence="18" id="KW-1185">Reference proteome</keyword>
<evidence type="ECO:0000256" key="7">
    <source>
        <dbReference type="ARBA" id="ARBA00034307"/>
    </source>
</evidence>
<dbReference type="Pfam" id="PF02771">
    <property type="entry name" value="Acyl-CoA_dh_N"/>
    <property type="match status" value="1"/>
</dbReference>
<evidence type="ECO:0000256" key="1">
    <source>
        <dbReference type="ARBA" id="ARBA00004496"/>
    </source>
</evidence>
<evidence type="ECO:0000256" key="11">
    <source>
        <dbReference type="ARBA" id="ARBA00047859"/>
    </source>
</evidence>
<keyword evidence="3" id="KW-0288">FMN</keyword>
<keyword evidence="2" id="KW-0285">Flavoprotein</keyword>
<dbReference type="EC" id="1.14.14.21" evidence="9"/>
<dbReference type="Gene3D" id="1.10.540.10">
    <property type="entry name" value="Acyl-CoA dehydrogenase/oxidase, N-terminal domain"/>
    <property type="match status" value="1"/>
</dbReference>
<dbReference type="PANTHER" id="PTHR43884">
    <property type="entry name" value="ACYL-COA DEHYDROGENASE"/>
    <property type="match status" value="1"/>
</dbReference>
<dbReference type="InterPro" id="IPR009100">
    <property type="entry name" value="AcylCoA_DH/oxidase_NM_dom_sf"/>
</dbReference>
<dbReference type="InterPro" id="IPR036250">
    <property type="entry name" value="AcylCo_DH-like_C"/>
</dbReference>
<dbReference type="Gene3D" id="1.20.140.10">
    <property type="entry name" value="Butyryl-CoA Dehydrogenase, subunit A, domain 3"/>
    <property type="match status" value="1"/>
</dbReference>
<comment type="catalytic activity">
    <reaction evidence="11">
        <text>dibenzothiophene + FMNH2 + O2 = dibenzothiophene 5-oxide + FMN + H2O + H(+)</text>
        <dbReference type="Rhea" id="RHEA:49076"/>
        <dbReference type="ChEBI" id="CHEBI:15377"/>
        <dbReference type="ChEBI" id="CHEBI:15378"/>
        <dbReference type="ChEBI" id="CHEBI:15379"/>
        <dbReference type="ChEBI" id="CHEBI:23681"/>
        <dbReference type="ChEBI" id="CHEBI:23683"/>
        <dbReference type="ChEBI" id="CHEBI:57618"/>
        <dbReference type="ChEBI" id="CHEBI:58210"/>
    </reaction>
</comment>
<sequence>MSTTVSTGLPSGELWPDVGALMPADALESIAAGAAAADESGRPDPASLDLLRRIGWPALAIPTDFQGKGASLLESCAAQRLLGRADPALAVAVNMHIFTIGLTVEHWRRNTDVSWLLIEAIATQNRLVASAFAEPNLGGSATRSTLTAGRVPGGWEVTGRKYPCSLAAEADLVCLQVAAPGQDGAAPQVLVAMLPTNAPGLSVVENWDAMGMRGSASNTLVLDRCVIPDELVFYQAPAGAEDDDVLAAGVIWFSLTATAVYLGLAESALGAGRDLLGTQRIAHLGSTRARLPSYQAALGDPYAALLTLEAGCAAVAAGMDAGADPQRLLPAALAVKQQAVRTVPDLVSAIAEACGGASYARGGVLARLWRDAQAVRFHPPTPVATRQFLGRRALGVPASLDLDECAPSLAPKHHT</sequence>
<evidence type="ECO:0000313" key="18">
    <source>
        <dbReference type="Proteomes" id="UP001595698"/>
    </source>
</evidence>
<evidence type="ECO:0000256" key="2">
    <source>
        <dbReference type="ARBA" id="ARBA00022630"/>
    </source>
</evidence>
<evidence type="ECO:0000256" key="12">
    <source>
        <dbReference type="ARBA" id="ARBA00048445"/>
    </source>
</evidence>
<evidence type="ECO:0000256" key="6">
    <source>
        <dbReference type="ARBA" id="ARBA00023033"/>
    </source>
</evidence>
<evidence type="ECO:0000256" key="5">
    <source>
        <dbReference type="ARBA" id="ARBA00023002"/>
    </source>
</evidence>
<protein>
    <recommendedName>
        <fullName evidence="10">Dibenzothiophene monooxygenase</fullName>
        <ecNumber evidence="9">1.14.14.21</ecNumber>
    </recommendedName>
</protein>
<evidence type="ECO:0000256" key="9">
    <source>
        <dbReference type="ARBA" id="ARBA00034328"/>
    </source>
</evidence>
<evidence type="ECO:0000256" key="4">
    <source>
        <dbReference type="ARBA" id="ARBA00022741"/>
    </source>
</evidence>
<keyword evidence="5 17" id="KW-0560">Oxidoreductase</keyword>
<feature type="domain" description="Acyl-CoA oxidase/dehydrogenase middle" evidence="14">
    <location>
        <begin position="130"/>
        <end position="225"/>
    </location>
</feature>
<feature type="domain" description="Acyl-CoA dehydrogenase C-terminal" evidence="16">
    <location>
        <begin position="256"/>
        <end position="378"/>
    </location>
</feature>
<evidence type="ECO:0000256" key="10">
    <source>
        <dbReference type="ARBA" id="ARBA00034345"/>
    </source>
</evidence>
<keyword evidence="6" id="KW-0503">Monooxygenase</keyword>
<dbReference type="SUPFAM" id="SSF47203">
    <property type="entry name" value="Acyl-CoA dehydrogenase C-terminal domain-like"/>
    <property type="match status" value="1"/>
</dbReference>
<evidence type="ECO:0000313" key="17">
    <source>
        <dbReference type="EMBL" id="MFC3986152.1"/>
    </source>
</evidence>
<dbReference type="SUPFAM" id="SSF56645">
    <property type="entry name" value="Acyl-CoA dehydrogenase NM domain-like"/>
    <property type="match status" value="1"/>
</dbReference>
<dbReference type="EMBL" id="JBHSBC010000053">
    <property type="protein sequence ID" value="MFC3986152.1"/>
    <property type="molecule type" value="Genomic_DNA"/>
</dbReference>
<dbReference type="Pfam" id="PF02770">
    <property type="entry name" value="Acyl-CoA_dh_M"/>
    <property type="match status" value="1"/>
</dbReference>
<gene>
    <name evidence="17" type="ORF">ACFOYY_38905</name>
</gene>
<evidence type="ECO:0000256" key="8">
    <source>
        <dbReference type="ARBA" id="ARBA00034317"/>
    </source>
</evidence>
<comment type="caution">
    <text evidence="17">The sequence shown here is derived from an EMBL/GenBank/DDBJ whole genome shotgun (WGS) entry which is preliminary data.</text>
</comment>
<dbReference type="InterPro" id="IPR046373">
    <property type="entry name" value="Acyl-CoA_Oxase/DH_mid-dom_sf"/>
</dbReference>
<dbReference type="GO" id="GO:0016491">
    <property type="term" value="F:oxidoreductase activity"/>
    <property type="evidence" value="ECO:0007669"/>
    <property type="project" value="UniProtKB-KW"/>
</dbReference>
<comment type="catalytic activity">
    <reaction evidence="12">
        <text>dibenzothiophene 5-oxide + FMNH2 + O2 = dibenzothiophene 5,5-dioxide + FMN + H2O + H(+)</text>
        <dbReference type="Rhea" id="RHEA:49080"/>
        <dbReference type="ChEBI" id="CHEBI:15377"/>
        <dbReference type="ChEBI" id="CHEBI:15378"/>
        <dbReference type="ChEBI" id="CHEBI:15379"/>
        <dbReference type="ChEBI" id="CHEBI:23683"/>
        <dbReference type="ChEBI" id="CHEBI:57618"/>
        <dbReference type="ChEBI" id="CHEBI:58210"/>
        <dbReference type="ChEBI" id="CHEBI:90356"/>
    </reaction>
</comment>
<feature type="domain" description="Acyl-CoA dehydrogenase/oxidase N-terminal" evidence="15">
    <location>
        <begin position="28"/>
        <end position="100"/>
    </location>
</feature>
<evidence type="ECO:0000256" key="3">
    <source>
        <dbReference type="ARBA" id="ARBA00022643"/>
    </source>
</evidence>
<dbReference type="InterPro" id="IPR013107">
    <property type="entry name" value="Acyl-CoA_DH_C"/>
</dbReference>
<dbReference type="PANTHER" id="PTHR43884:SF12">
    <property type="entry name" value="ISOVALERYL-COA DEHYDROGENASE, MITOCHONDRIAL-RELATED"/>
    <property type="match status" value="1"/>
</dbReference>
<dbReference type="InterPro" id="IPR013786">
    <property type="entry name" value="AcylCoA_DH/ox_N"/>
</dbReference>
<dbReference type="RefSeq" id="WP_386196291.1">
    <property type="nucleotide sequence ID" value="NZ_JBHSBC010000053.1"/>
</dbReference>
<comment type="similarity">
    <text evidence="8">Belongs to the DszC flavin monooxygenase family.</text>
</comment>
<reference evidence="18" key="1">
    <citation type="journal article" date="2019" name="Int. J. Syst. Evol. Microbiol.">
        <title>The Global Catalogue of Microorganisms (GCM) 10K type strain sequencing project: providing services to taxonomists for standard genome sequencing and annotation.</title>
        <authorList>
            <consortium name="The Broad Institute Genomics Platform"/>
            <consortium name="The Broad Institute Genome Sequencing Center for Infectious Disease"/>
            <person name="Wu L."/>
            <person name="Ma J."/>
        </authorList>
    </citation>
    <scope>NUCLEOTIDE SEQUENCE [LARGE SCALE GENOMIC DNA]</scope>
    <source>
        <strain evidence="18">TBRC 7912</strain>
    </source>
</reference>
<dbReference type="Proteomes" id="UP001595698">
    <property type="component" value="Unassembled WGS sequence"/>
</dbReference>
<dbReference type="InterPro" id="IPR037069">
    <property type="entry name" value="AcylCoA_DH/ox_N_sf"/>
</dbReference>
<keyword evidence="4" id="KW-0547">Nucleotide-binding</keyword>
<dbReference type="InterPro" id="IPR006091">
    <property type="entry name" value="Acyl-CoA_Oxase/DH_mid-dom"/>
</dbReference>